<dbReference type="AlphaFoldDB" id="A0AAV4ANV4"/>
<dbReference type="InterPro" id="IPR000477">
    <property type="entry name" value="RT_dom"/>
</dbReference>
<dbReference type="InterPro" id="IPR043502">
    <property type="entry name" value="DNA/RNA_pol_sf"/>
</dbReference>
<dbReference type="PANTHER" id="PTHR19446">
    <property type="entry name" value="REVERSE TRANSCRIPTASES"/>
    <property type="match status" value="1"/>
</dbReference>
<dbReference type="EMBL" id="BLXT01003974">
    <property type="protein sequence ID" value="GFO08612.1"/>
    <property type="molecule type" value="Genomic_DNA"/>
</dbReference>
<evidence type="ECO:0000313" key="2">
    <source>
        <dbReference type="EMBL" id="GFO08612.1"/>
    </source>
</evidence>
<comment type="caution">
    <text evidence="2">The sequence shown here is derived from an EMBL/GenBank/DDBJ whole genome shotgun (WGS) entry which is preliminary data.</text>
</comment>
<keyword evidence="3" id="KW-1185">Reference proteome</keyword>
<dbReference type="PROSITE" id="PS50878">
    <property type="entry name" value="RT_POL"/>
    <property type="match status" value="1"/>
</dbReference>
<name>A0AAV4ANV4_9GAST</name>
<sequence>MKNNFAGPPIMKEEVETAIKMKHGKATGPDNISVELIEALEDFGIGKVTHLLNEIYDTGQIPTDLSKSIFIALPKKPGTTECELHRTISLMSHITKILLKIIMLRIRNKIKPEIAQEQCGFVEDKGTSNAIYILRTLIERALEVQKEVYLCFIDYTKAFDRVRHDEIITQLKQLNIVEKT</sequence>
<gene>
    <name evidence="2" type="ORF">PoB_003511700</name>
</gene>
<proteinExistence type="predicted"/>
<dbReference type="GO" id="GO:0003964">
    <property type="term" value="F:RNA-directed DNA polymerase activity"/>
    <property type="evidence" value="ECO:0007669"/>
    <property type="project" value="UniProtKB-KW"/>
</dbReference>
<dbReference type="Proteomes" id="UP000735302">
    <property type="component" value="Unassembled WGS sequence"/>
</dbReference>
<keyword evidence="2" id="KW-0808">Transferase</keyword>
<keyword evidence="2" id="KW-0548">Nucleotidyltransferase</keyword>
<reference evidence="2 3" key="1">
    <citation type="journal article" date="2021" name="Elife">
        <title>Chloroplast acquisition without the gene transfer in kleptoplastic sea slugs, Plakobranchus ocellatus.</title>
        <authorList>
            <person name="Maeda T."/>
            <person name="Takahashi S."/>
            <person name="Yoshida T."/>
            <person name="Shimamura S."/>
            <person name="Takaki Y."/>
            <person name="Nagai Y."/>
            <person name="Toyoda A."/>
            <person name="Suzuki Y."/>
            <person name="Arimoto A."/>
            <person name="Ishii H."/>
            <person name="Satoh N."/>
            <person name="Nishiyama T."/>
            <person name="Hasebe M."/>
            <person name="Maruyama T."/>
            <person name="Minagawa J."/>
            <person name="Obokata J."/>
            <person name="Shigenobu S."/>
        </authorList>
    </citation>
    <scope>NUCLEOTIDE SEQUENCE [LARGE SCALE GENOMIC DNA]</scope>
</reference>
<accession>A0AAV4ANV4</accession>
<organism evidence="2 3">
    <name type="scientific">Plakobranchus ocellatus</name>
    <dbReference type="NCBI Taxonomy" id="259542"/>
    <lineage>
        <taxon>Eukaryota</taxon>
        <taxon>Metazoa</taxon>
        <taxon>Spiralia</taxon>
        <taxon>Lophotrochozoa</taxon>
        <taxon>Mollusca</taxon>
        <taxon>Gastropoda</taxon>
        <taxon>Heterobranchia</taxon>
        <taxon>Euthyneura</taxon>
        <taxon>Panpulmonata</taxon>
        <taxon>Sacoglossa</taxon>
        <taxon>Placobranchoidea</taxon>
        <taxon>Plakobranchidae</taxon>
        <taxon>Plakobranchus</taxon>
    </lineage>
</organism>
<protein>
    <submittedName>
        <fullName evidence="2">RNA-directed DNA polymerase from mobile element jockey-like</fullName>
    </submittedName>
</protein>
<feature type="domain" description="Reverse transcriptase" evidence="1">
    <location>
        <begin position="54"/>
        <end position="180"/>
    </location>
</feature>
<dbReference type="SUPFAM" id="SSF56672">
    <property type="entry name" value="DNA/RNA polymerases"/>
    <property type="match status" value="1"/>
</dbReference>
<evidence type="ECO:0000259" key="1">
    <source>
        <dbReference type="PROSITE" id="PS50878"/>
    </source>
</evidence>
<dbReference type="Pfam" id="PF00078">
    <property type="entry name" value="RVT_1"/>
    <property type="match status" value="1"/>
</dbReference>
<keyword evidence="2" id="KW-0695">RNA-directed DNA polymerase</keyword>
<evidence type="ECO:0000313" key="3">
    <source>
        <dbReference type="Proteomes" id="UP000735302"/>
    </source>
</evidence>